<comment type="caution">
    <text evidence="3">The sequence shown here is derived from an EMBL/GenBank/DDBJ whole genome shotgun (WGS) entry which is preliminary data.</text>
</comment>
<keyword evidence="4" id="KW-1185">Reference proteome</keyword>
<feature type="domain" description="Amidohydrolase-related" evidence="2">
    <location>
        <begin position="103"/>
        <end position="404"/>
    </location>
</feature>
<evidence type="ECO:0000313" key="3">
    <source>
        <dbReference type="EMBL" id="MBH0775274.1"/>
    </source>
</evidence>
<dbReference type="GO" id="GO:0016787">
    <property type="term" value="F:hydrolase activity"/>
    <property type="evidence" value="ECO:0007669"/>
    <property type="project" value="InterPro"/>
</dbReference>
<sequence>MSRKLDFPVFDADNHMYETTDAFTKYLPDSHAGLVKYVQVAGRTKIALRNTISEYIPNPTFNKVAPPGAQEVEFKLKNPSSRTKAPKEGDKVLTDPPRYIDALPAFFNPADRLELMNELSIDRAVMWPTLASLLEERLADDPEATHVVVHALNEWMYEHWSFNVEDRIFPTPVITLPIVDEAIRELDRVVERGARVILIRPAPVPDLKGGRRSFALPEYDRFWQRVEEAGVLVGMHASDDGFQRYLNEWEGNKGEYLPFAHHNSGFHELLHAESRTIKDVVASIIGHGLATRFPKLRFMPVENGSSWVRPLVETFQKVYDRVPQAFDEDPMVAFKRSVYIHPFHEEDPIGLVDIVGADNVVFGSDYPHPEGLFDPVTWVDELEDLDLADRKKIMGGTLSKLFGLDPELGALPATSGAARG</sequence>
<dbReference type="PANTHER" id="PTHR21240:SF28">
    <property type="entry name" value="ISO-OROTATE DECARBOXYLASE (EUROFUNG)"/>
    <property type="match status" value="1"/>
</dbReference>
<dbReference type="GO" id="GO:0016831">
    <property type="term" value="F:carboxy-lyase activity"/>
    <property type="evidence" value="ECO:0007669"/>
    <property type="project" value="InterPro"/>
</dbReference>
<dbReference type="GO" id="GO:0019748">
    <property type="term" value="P:secondary metabolic process"/>
    <property type="evidence" value="ECO:0007669"/>
    <property type="project" value="TreeGrafter"/>
</dbReference>
<dbReference type="InterPro" id="IPR006680">
    <property type="entry name" value="Amidohydro-rel"/>
</dbReference>
<dbReference type="GO" id="GO:0005737">
    <property type="term" value="C:cytoplasm"/>
    <property type="evidence" value="ECO:0007669"/>
    <property type="project" value="TreeGrafter"/>
</dbReference>
<gene>
    <name evidence="3" type="ORF">IT779_03115</name>
</gene>
<name>A0A931I5K5_9NOCA</name>
<protein>
    <submittedName>
        <fullName evidence="3">Amidohydrolase family protein</fullName>
    </submittedName>
</protein>
<organism evidence="3 4">
    <name type="scientific">Nocardia bovistercoris</name>
    <dbReference type="NCBI Taxonomy" id="2785916"/>
    <lineage>
        <taxon>Bacteria</taxon>
        <taxon>Bacillati</taxon>
        <taxon>Actinomycetota</taxon>
        <taxon>Actinomycetes</taxon>
        <taxon>Mycobacteriales</taxon>
        <taxon>Nocardiaceae</taxon>
        <taxon>Nocardia</taxon>
    </lineage>
</organism>
<dbReference type="SUPFAM" id="SSF51556">
    <property type="entry name" value="Metallo-dependent hydrolases"/>
    <property type="match status" value="1"/>
</dbReference>
<reference evidence="3" key="1">
    <citation type="submission" date="2020-11" db="EMBL/GenBank/DDBJ databases">
        <title>Nocardia NEAU-351.nov., a novel actinomycete isolated from the cow dung.</title>
        <authorList>
            <person name="Zhang X."/>
        </authorList>
    </citation>
    <scope>NUCLEOTIDE SEQUENCE</scope>
    <source>
        <strain evidence="3">NEAU-351</strain>
    </source>
</reference>
<dbReference type="EMBL" id="JADMLG010000001">
    <property type="protein sequence ID" value="MBH0775274.1"/>
    <property type="molecule type" value="Genomic_DNA"/>
</dbReference>
<dbReference type="InterPro" id="IPR032465">
    <property type="entry name" value="ACMSD"/>
</dbReference>
<keyword evidence="1" id="KW-0456">Lyase</keyword>
<dbReference type="PANTHER" id="PTHR21240">
    <property type="entry name" value="2-AMINO-3-CARBOXYLMUCONATE-6-SEMIALDEHYDE DECARBOXYLASE"/>
    <property type="match status" value="1"/>
</dbReference>
<dbReference type="Gene3D" id="3.20.20.140">
    <property type="entry name" value="Metal-dependent hydrolases"/>
    <property type="match status" value="1"/>
</dbReference>
<evidence type="ECO:0000256" key="1">
    <source>
        <dbReference type="ARBA" id="ARBA00023239"/>
    </source>
</evidence>
<dbReference type="AlphaFoldDB" id="A0A931I5K5"/>
<dbReference type="Pfam" id="PF04909">
    <property type="entry name" value="Amidohydro_2"/>
    <property type="match status" value="1"/>
</dbReference>
<evidence type="ECO:0000313" key="4">
    <source>
        <dbReference type="Proteomes" id="UP000655751"/>
    </source>
</evidence>
<dbReference type="InterPro" id="IPR032466">
    <property type="entry name" value="Metal_Hydrolase"/>
</dbReference>
<accession>A0A931I5K5</accession>
<evidence type="ECO:0000259" key="2">
    <source>
        <dbReference type="Pfam" id="PF04909"/>
    </source>
</evidence>
<dbReference type="Proteomes" id="UP000655751">
    <property type="component" value="Unassembled WGS sequence"/>
</dbReference>
<proteinExistence type="predicted"/>
<dbReference type="RefSeq" id="WP_196147553.1">
    <property type="nucleotide sequence ID" value="NZ_JADMLG010000001.1"/>
</dbReference>